<gene>
    <name evidence="1" type="ORF">E6H01_14160</name>
</gene>
<name>A0A537KJN6_9BACT</name>
<reference evidence="1 2" key="1">
    <citation type="journal article" date="2019" name="Nat. Microbiol.">
        <title>Mediterranean grassland soil C-N compound turnover is dependent on rainfall and depth, and is mediated by genomically divergent microorganisms.</title>
        <authorList>
            <person name="Diamond S."/>
            <person name="Andeer P.F."/>
            <person name="Li Z."/>
            <person name="Crits-Christoph A."/>
            <person name="Burstein D."/>
            <person name="Anantharaman K."/>
            <person name="Lane K.R."/>
            <person name="Thomas B.C."/>
            <person name="Pan C."/>
            <person name="Northen T.R."/>
            <person name="Banfield J.F."/>
        </authorList>
    </citation>
    <scope>NUCLEOTIDE SEQUENCE [LARGE SCALE GENOMIC DNA]</scope>
    <source>
        <strain evidence="1">NP_4</strain>
    </source>
</reference>
<evidence type="ECO:0000313" key="1">
    <source>
        <dbReference type="EMBL" id="TMI95924.1"/>
    </source>
</evidence>
<protein>
    <recommendedName>
        <fullName evidence="3">Amidohydrolase-related domain-containing protein</fullName>
    </recommendedName>
</protein>
<dbReference type="InterPro" id="IPR011059">
    <property type="entry name" value="Metal-dep_hydrolase_composite"/>
</dbReference>
<dbReference type="Proteomes" id="UP000319353">
    <property type="component" value="Unassembled WGS sequence"/>
</dbReference>
<dbReference type="SUPFAM" id="SSF51556">
    <property type="entry name" value="Metallo-dependent hydrolases"/>
    <property type="match status" value="1"/>
</dbReference>
<dbReference type="GO" id="GO:0016810">
    <property type="term" value="F:hydrolase activity, acting on carbon-nitrogen (but not peptide) bonds"/>
    <property type="evidence" value="ECO:0007669"/>
    <property type="project" value="InterPro"/>
</dbReference>
<dbReference type="InterPro" id="IPR032466">
    <property type="entry name" value="Metal_Hydrolase"/>
</dbReference>
<sequence>MPGAPRPRPRPNALNAPPPLLRLRAGWVHPVTAPSIPDGAVLVGADGRIAAVGPHTRVPRPRGTEALEFPNAVLVPGLVNCHTHLELTHLVGQNTEAQFAPWIRRVRELKDATPPAEFVRAAEQG</sequence>
<dbReference type="EMBL" id="VBAL01000274">
    <property type="protein sequence ID" value="TMI95924.1"/>
    <property type="molecule type" value="Genomic_DNA"/>
</dbReference>
<accession>A0A537KJN6</accession>
<dbReference type="SUPFAM" id="SSF51338">
    <property type="entry name" value="Composite domain of metallo-dependent hydrolases"/>
    <property type="match status" value="1"/>
</dbReference>
<organism evidence="1 2">
    <name type="scientific">Candidatus Segetimicrobium genomatis</name>
    <dbReference type="NCBI Taxonomy" id="2569760"/>
    <lineage>
        <taxon>Bacteria</taxon>
        <taxon>Bacillati</taxon>
        <taxon>Candidatus Sysuimicrobiota</taxon>
        <taxon>Candidatus Sysuimicrobiia</taxon>
        <taxon>Candidatus Sysuimicrobiales</taxon>
        <taxon>Candidatus Segetimicrobiaceae</taxon>
        <taxon>Candidatus Segetimicrobium</taxon>
    </lineage>
</organism>
<dbReference type="Gene3D" id="2.30.40.10">
    <property type="entry name" value="Urease, subunit C, domain 1"/>
    <property type="match status" value="1"/>
</dbReference>
<dbReference type="AlphaFoldDB" id="A0A537KJN6"/>
<evidence type="ECO:0008006" key="3">
    <source>
        <dbReference type="Google" id="ProtNLM"/>
    </source>
</evidence>
<feature type="non-terminal residue" evidence="1">
    <location>
        <position position="125"/>
    </location>
</feature>
<dbReference type="Gene3D" id="3.20.20.140">
    <property type="entry name" value="Metal-dependent hydrolases"/>
    <property type="match status" value="1"/>
</dbReference>
<proteinExistence type="predicted"/>
<comment type="caution">
    <text evidence="1">The sequence shown here is derived from an EMBL/GenBank/DDBJ whole genome shotgun (WGS) entry which is preliminary data.</text>
</comment>
<evidence type="ECO:0000313" key="2">
    <source>
        <dbReference type="Proteomes" id="UP000319353"/>
    </source>
</evidence>